<accession>A0ABW0LWE5</accession>
<dbReference type="EMBL" id="JBHSMH010000023">
    <property type="protein sequence ID" value="MFC5469041.1"/>
    <property type="molecule type" value="Genomic_DNA"/>
</dbReference>
<reference evidence="2" key="1">
    <citation type="journal article" date="2019" name="Int. J. Syst. Evol. Microbiol.">
        <title>The Global Catalogue of Microorganisms (GCM) 10K type strain sequencing project: providing services to taxonomists for standard genome sequencing and annotation.</title>
        <authorList>
            <consortium name="The Broad Institute Genomics Platform"/>
            <consortium name="The Broad Institute Genome Sequencing Center for Infectious Disease"/>
            <person name="Wu L."/>
            <person name="Ma J."/>
        </authorList>
    </citation>
    <scope>NUCLEOTIDE SEQUENCE [LARGE SCALE GENOMIC DNA]</scope>
    <source>
        <strain evidence="2">CCUG 57113</strain>
    </source>
</reference>
<comment type="caution">
    <text evidence="1">The sequence shown here is derived from an EMBL/GenBank/DDBJ whole genome shotgun (WGS) entry which is preliminary data.</text>
</comment>
<proteinExistence type="predicted"/>
<gene>
    <name evidence="1" type="ORF">ACFPPD_09925</name>
</gene>
<dbReference type="Proteomes" id="UP001596105">
    <property type="component" value="Unassembled WGS sequence"/>
</dbReference>
<evidence type="ECO:0000313" key="2">
    <source>
        <dbReference type="Proteomes" id="UP001596105"/>
    </source>
</evidence>
<name>A0ABW0LWE5_9BACL</name>
<evidence type="ECO:0000313" key="1">
    <source>
        <dbReference type="EMBL" id="MFC5469041.1"/>
    </source>
</evidence>
<keyword evidence="2" id="KW-1185">Reference proteome</keyword>
<organism evidence="1 2">
    <name type="scientific">Cohnella suwonensis</name>
    <dbReference type="NCBI Taxonomy" id="696072"/>
    <lineage>
        <taxon>Bacteria</taxon>
        <taxon>Bacillati</taxon>
        <taxon>Bacillota</taxon>
        <taxon>Bacilli</taxon>
        <taxon>Bacillales</taxon>
        <taxon>Paenibacillaceae</taxon>
        <taxon>Cohnella</taxon>
    </lineage>
</organism>
<sequence length="79" mass="9116">MFDLDHLKVRMHERNLVIYSEENGIEMPRAVFSLFPGNRFLLCVANHKGKWQPTPFIGTAAEVWKALTGKLAFALARWE</sequence>
<protein>
    <submittedName>
        <fullName evidence="1">Uncharacterized protein</fullName>
    </submittedName>
</protein>
<dbReference type="RefSeq" id="WP_209749124.1">
    <property type="nucleotide sequence ID" value="NZ_JBHSMH010000023.1"/>
</dbReference>